<dbReference type="Pfam" id="PF07690">
    <property type="entry name" value="MFS_1"/>
    <property type="match status" value="1"/>
</dbReference>
<keyword evidence="8" id="KW-1185">Reference proteome</keyword>
<feature type="transmembrane region" description="Helical" evidence="5">
    <location>
        <begin position="24"/>
        <end position="49"/>
    </location>
</feature>
<feature type="transmembrane region" description="Helical" evidence="5">
    <location>
        <begin position="93"/>
        <end position="112"/>
    </location>
</feature>
<name>A0A1J0VSQ5_9NOCA</name>
<dbReference type="InterPro" id="IPR036259">
    <property type="entry name" value="MFS_trans_sf"/>
</dbReference>
<gene>
    <name evidence="7" type="ORF">BOX37_15130</name>
</gene>
<feature type="transmembrane region" description="Helical" evidence="5">
    <location>
        <begin position="118"/>
        <end position="138"/>
    </location>
</feature>
<feature type="transmembrane region" description="Helical" evidence="5">
    <location>
        <begin position="61"/>
        <end position="81"/>
    </location>
</feature>
<feature type="transmembrane region" description="Helical" evidence="5">
    <location>
        <begin position="313"/>
        <end position="335"/>
    </location>
</feature>
<protein>
    <submittedName>
        <fullName evidence="7">MFS transporter</fullName>
    </submittedName>
</protein>
<evidence type="ECO:0000256" key="3">
    <source>
        <dbReference type="ARBA" id="ARBA00022989"/>
    </source>
</evidence>
<keyword evidence="4 5" id="KW-0472">Membrane</keyword>
<evidence type="ECO:0000313" key="7">
    <source>
        <dbReference type="EMBL" id="APE35061.1"/>
    </source>
</evidence>
<dbReference type="InterPro" id="IPR050327">
    <property type="entry name" value="Proton-linked_MCT"/>
</dbReference>
<dbReference type="Gene3D" id="1.20.1250.20">
    <property type="entry name" value="MFS general substrate transporter like domains"/>
    <property type="match status" value="2"/>
</dbReference>
<proteinExistence type="predicted"/>
<feature type="transmembrane region" description="Helical" evidence="5">
    <location>
        <begin position="341"/>
        <end position="360"/>
    </location>
</feature>
<evidence type="ECO:0000259" key="6">
    <source>
        <dbReference type="PROSITE" id="PS50850"/>
    </source>
</evidence>
<dbReference type="CDD" id="cd17355">
    <property type="entry name" value="MFS_YcxA_like"/>
    <property type="match status" value="1"/>
</dbReference>
<feature type="transmembrane region" description="Helical" evidence="5">
    <location>
        <begin position="372"/>
        <end position="396"/>
    </location>
</feature>
<keyword evidence="3 5" id="KW-1133">Transmembrane helix</keyword>
<evidence type="ECO:0000256" key="1">
    <source>
        <dbReference type="ARBA" id="ARBA00004651"/>
    </source>
</evidence>
<organism evidence="7 8">
    <name type="scientific">Nocardia mangyaensis</name>
    <dbReference type="NCBI Taxonomy" id="2213200"/>
    <lineage>
        <taxon>Bacteria</taxon>
        <taxon>Bacillati</taxon>
        <taxon>Actinomycetota</taxon>
        <taxon>Actinomycetes</taxon>
        <taxon>Mycobacteriales</taxon>
        <taxon>Nocardiaceae</taxon>
        <taxon>Nocardia</taxon>
    </lineage>
</organism>
<keyword evidence="2 5" id="KW-0812">Transmembrane</keyword>
<feature type="domain" description="Major facilitator superfamily (MFS) profile" evidence="6">
    <location>
        <begin position="26"/>
        <end position="429"/>
    </location>
</feature>
<dbReference type="Proteomes" id="UP000183810">
    <property type="component" value="Chromosome"/>
</dbReference>
<dbReference type="EMBL" id="CP018082">
    <property type="protein sequence ID" value="APE35061.1"/>
    <property type="molecule type" value="Genomic_DNA"/>
</dbReference>
<evidence type="ECO:0000256" key="5">
    <source>
        <dbReference type="SAM" id="Phobius"/>
    </source>
</evidence>
<sequence>MQVRISDARIHDTSARARPRIHPAWTMVAVAALALIAAGSFTTIAGLITEPLVTTREWSRGGIGVAVAVNMVLYGAVAPFSAALMDRYGIRRVTASALAVLVAASVLMVTAAPTVVWFALWWGLAVGVGTGSITMVFGATVANRWFRRRIGLATGILTAAGVFGQFALLPVLSVLLAHQHWQRPVLACGAFAALALIVVLVFLRERPESVGVGRYGAAPGEDPDDTRAVNPFARTVGALTAALRDRRFWLLATMFALCGATTNGLMWSHFTPAAHDHGMAATAASSMLAVIGVANILGTVTAGWLTDRVEPRYLLAVFFAARGVSLALLPALFSSGLSPDLVAFAVVFGILDVATVPPTLTLCRACFGDDSALVFGWISVFHQVGAGAMALAGGLIRELDGSYTPVWLAAACACVLAAVLGAVAPRASR</sequence>
<feature type="transmembrane region" description="Helical" evidence="5">
    <location>
        <begin position="402"/>
        <end position="424"/>
    </location>
</feature>
<dbReference type="GO" id="GO:0005886">
    <property type="term" value="C:plasma membrane"/>
    <property type="evidence" value="ECO:0007669"/>
    <property type="project" value="UniProtKB-SubCell"/>
</dbReference>
<feature type="transmembrane region" description="Helical" evidence="5">
    <location>
        <begin position="248"/>
        <end position="267"/>
    </location>
</feature>
<dbReference type="AlphaFoldDB" id="A0A1J0VSQ5"/>
<dbReference type="PANTHER" id="PTHR11360:SF284">
    <property type="entry name" value="EG:103B4.3 PROTEIN-RELATED"/>
    <property type="match status" value="1"/>
</dbReference>
<accession>A0A1J0VSQ5</accession>
<dbReference type="SUPFAM" id="SSF103473">
    <property type="entry name" value="MFS general substrate transporter"/>
    <property type="match status" value="1"/>
</dbReference>
<feature type="transmembrane region" description="Helical" evidence="5">
    <location>
        <begin position="287"/>
        <end position="306"/>
    </location>
</feature>
<feature type="transmembrane region" description="Helical" evidence="5">
    <location>
        <begin position="150"/>
        <end position="172"/>
    </location>
</feature>
<dbReference type="InterPro" id="IPR011701">
    <property type="entry name" value="MFS"/>
</dbReference>
<dbReference type="PANTHER" id="PTHR11360">
    <property type="entry name" value="MONOCARBOXYLATE TRANSPORTER"/>
    <property type="match status" value="1"/>
</dbReference>
<comment type="subcellular location">
    <subcellularLocation>
        <location evidence="1">Cell membrane</location>
        <topology evidence="1">Multi-pass membrane protein</topology>
    </subcellularLocation>
</comment>
<dbReference type="KEGG" id="nsl:BOX37_15130"/>
<dbReference type="GO" id="GO:0022857">
    <property type="term" value="F:transmembrane transporter activity"/>
    <property type="evidence" value="ECO:0007669"/>
    <property type="project" value="InterPro"/>
</dbReference>
<evidence type="ECO:0000313" key="8">
    <source>
        <dbReference type="Proteomes" id="UP000183810"/>
    </source>
</evidence>
<dbReference type="InterPro" id="IPR020846">
    <property type="entry name" value="MFS_dom"/>
</dbReference>
<dbReference type="PROSITE" id="PS50850">
    <property type="entry name" value="MFS"/>
    <property type="match status" value="1"/>
</dbReference>
<feature type="transmembrane region" description="Helical" evidence="5">
    <location>
        <begin position="184"/>
        <end position="203"/>
    </location>
</feature>
<evidence type="ECO:0000256" key="4">
    <source>
        <dbReference type="ARBA" id="ARBA00023136"/>
    </source>
</evidence>
<reference evidence="7" key="1">
    <citation type="submission" date="2016-11" db="EMBL/GenBank/DDBJ databases">
        <authorList>
            <person name="Jaros S."/>
            <person name="Januszkiewicz K."/>
            <person name="Wedrychowicz H."/>
        </authorList>
    </citation>
    <scope>NUCLEOTIDE SEQUENCE [LARGE SCALE GENOMIC DNA]</scope>
    <source>
        <strain evidence="7">Y48</strain>
    </source>
</reference>
<evidence type="ECO:0000256" key="2">
    <source>
        <dbReference type="ARBA" id="ARBA00022692"/>
    </source>
</evidence>